<accession>A0A9P6QF55</accession>
<keyword evidence="5" id="KW-0539">Nucleus</keyword>
<dbReference type="GO" id="GO:0006357">
    <property type="term" value="P:regulation of transcription by RNA polymerase II"/>
    <property type="evidence" value="ECO:0007669"/>
    <property type="project" value="TreeGrafter"/>
</dbReference>
<reference evidence="6" key="1">
    <citation type="journal article" date="2020" name="Fungal Divers.">
        <title>Resolving the Mortierellaceae phylogeny through synthesis of multi-gene phylogenetics and phylogenomics.</title>
        <authorList>
            <person name="Vandepol N."/>
            <person name="Liber J."/>
            <person name="Desiro A."/>
            <person name="Na H."/>
            <person name="Kennedy M."/>
            <person name="Barry K."/>
            <person name="Grigoriev I.V."/>
            <person name="Miller A.N."/>
            <person name="O'Donnell K."/>
            <person name="Stajich J.E."/>
            <person name="Bonito G."/>
        </authorList>
    </citation>
    <scope>NUCLEOTIDE SEQUENCE</scope>
    <source>
        <strain evidence="6">KOD948</strain>
    </source>
</reference>
<evidence type="ECO:0000256" key="5">
    <source>
        <dbReference type="ARBA" id="ARBA00023242"/>
    </source>
</evidence>
<dbReference type="PANTHER" id="PTHR13130:SF4">
    <property type="entry name" value="MEDIATOR OF RNA POLYMERASE II TRANSCRIPTION SUBUNIT 27"/>
    <property type="match status" value="1"/>
</dbReference>
<protein>
    <submittedName>
        <fullName evidence="6">Uncharacterized protein</fullName>
    </submittedName>
</protein>
<comment type="subcellular location">
    <subcellularLocation>
        <location evidence="1">Nucleus</location>
    </subcellularLocation>
</comment>
<organism evidence="6 7">
    <name type="scientific">Mortierella polycephala</name>
    <dbReference type="NCBI Taxonomy" id="41804"/>
    <lineage>
        <taxon>Eukaryota</taxon>
        <taxon>Fungi</taxon>
        <taxon>Fungi incertae sedis</taxon>
        <taxon>Mucoromycota</taxon>
        <taxon>Mortierellomycotina</taxon>
        <taxon>Mortierellomycetes</taxon>
        <taxon>Mortierellales</taxon>
        <taxon>Mortierellaceae</taxon>
        <taxon>Mortierella</taxon>
    </lineage>
</organism>
<evidence type="ECO:0000256" key="1">
    <source>
        <dbReference type="ARBA" id="ARBA00004123"/>
    </source>
</evidence>
<keyword evidence="7" id="KW-1185">Reference proteome</keyword>
<keyword evidence="4" id="KW-0804">Transcription</keyword>
<dbReference type="GO" id="GO:0003713">
    <property type="term" value="F:transcription coactivator activity"/>
    <property type="evidence" value="ECO:0007669"/>
    <property type="project" value="TreeGrafter"/>
</dbReference>
<dbReference type="EMBL" id="JAAAJA010000006">
    <property type="protein sequence ID" value="KAG0267259.1"/>
    <property type="molecule type" value="Genomic_DNA"/>
</dbReference>
<gene>
    <name evidence="6" type="ORF">BG011_007670</name>
</gene>
<evidence type="ECO:0000256" key="2">
    <source>
        <dbReference type="ARBA" id="ARBA00008048"/>
    </source>
</evidence>
<evidence type="ECO:0000313" key="7">
    <source>
        <dbReference type="Proteomes" id="UP000726737"/>
    </source>
</evidence>
<dbReference type="InterPro" id="IPR021627">
    <property type="entry name" value="Mediator_Med27"/>
</dbReference>
<evidence type="ECO:0000313" key="6">
    <source>
        <dbReference type="EMBL" id="KAG0267259.1"/>
    </source>
</evidence>
<evidence type="ECO:0000256" key="4">
    <source>
        <dbReference type="ARBA" id="ARBA00023163"/>
    </source>
</evidence>
<dbReference type="Proteomes" id="UP000726737">
    <property type="component" value="Unassembled WGS sequence"/>
</dbReference>
<comment type="similarity">
    <text evidence="2">Belongs to the Mediator complex subunit 27 family.</text>
</comment>
<dbReference type="AlphaFoldDB" id="A0A9P6QF55"/>
<dbReference type="GO" id="GO:0016592">
    <property type="term" value="C:mediator complex"/>
    <property type="evidence" value="ECO:0007669"/>
    <property type="project" value="InterPro"/>
</dbReference>
<proteinExistence type="inferred from homology"/>
<name>A0A9P6QF55_9FUNG</name>
<sequence>MAETGDIHTAMERNQAALQDIDHMIDSLNDVRSSVHHVFHLLQGRTEPETGATFREHARFTYSALECLAKLALSSEALLNDTQTLELPKLQGPSPISLEAKQKNALQEEKAVEGSMRTKFGATETSIDNQASQDYLNLSIDDTLRFFSRSMRKSGRKVRASRMENQPPGPFTILKVNVAGVMNAMIVMETNKRDRCLSISRLVVFGAGEENSIWEDSNHLVFRKITQIAVGAVDFFMSKEPRSILGLVLRNIEEVATDNLSLAPQEPMNQ</sequence>
<dbReference type="PANTHER" id="PTHR13130">
    <property type="entry name" value="34 KDA TRANSCRIPTIONAL CO-ACTIVATOR-RELATED"/>
    <property type="match status" value="1"/>
</dbReference>
<dbReference type="OrthoDB" id="1868004at2759"/>
<comment type="caution">
    <text evidence="6">The sequence shown here is derived from an EMBL/GenBank/DDBJ whole genome shotgun (WGS) entry which is preliminary data.</text>
</comment>
<evidence type="ECO:0000256" key="3">
    <source>
        <dbReference type="ARBA" id="ARBA00023015"/>
    </source>
</evidence>
<keyword evidence="3" id="KW-0805">Transcription regulation</keyword>